<organism evidence="1 2">
    <name type="scientific">Lentzea fradiae</name>
    <dbReference type="NCBI Taxonomy" id="200378"/>
    <lineage>
        <taxon>Bacteria</taxon>
        <taxon>Bacillati</taxon>
        <taxon>Actinomycetota</taxon>
        <taxon>Actinomycetes</taxon>
        <taxon>Pseudonocardiales</taxon>
        <taxon>Pseudonocardiaceae</taxon>
        <taxon>Lentzea</taxon>
    </lineage>
</organism>
<gene>
    <name evidence="1" type="ORF">SAMN05216553_108387</name>
</gene>
<dbReference type="STRING" id="200378.SAMN05216553_108387"/>
<protein>
    <recommendedName>
        <fullName evidence="3">PemK-like, MazF-like toxin of type II toxin-antitoxin system</fullName>
    </recommendedName>
</protein>
<dbReference type="EMBL" id="FNCC01000008">
    <property type="protein sequence ID" value="SDG50485.1"/>
    <property type="molecule type" value="Genomic_DNA"/>
</dbReference>
<evidence type="ECO:0000313" key="2">
    <source>
        <dbReference type="Proteomes" id="UP000199623"/>
    </source>
</evidence>
<evidence type="ECO:0000313" key="1">
    <source>
        <dbReference type="EMBL" id="SDG50485.1"/>
    </source>
</evidence>
<proteinExistence type="predicted"/>
<accession>A0A1G7US96</accession>
<name>A0A1G7US96_9PSEU</name>
<sequence>MASMNVGMIMKHDHKKVVILRTGLSLDGSDAVMIVPFKSGKPSDNALYVKAKTWVKDYWIPLDQVSVVKAAGVVHACTSPGRLPKEPLNAVLKEVNKVSR</sequence>
<evidence type="ECO:0008006" key="3">
    <source>
        <dbReference type="Google" id="ProtNLM"/>
    </source>
</evidence>
<keyword evidence="2" id="KW-1185">Reference proteome</keyword>
<dbReference type="AlphaFoldDB" id="A0A1G7US96"/>
<dbReference type="Proteomes" id="UP000199623">
    <property type="component" value="Unassembled WGS sequence"/>
</dbReference>
<reference evidence="2" key="1">
    <citation type="submission" date="2016-10" db="EMBL/GenBank/DDBJ databases">
        <authorList>
            <person name="Varghese N."/>
            <person name="Submissions S."/>
        </authorList>
    </citation>
    <scope>NUCLEOTIDE SEQUENCE [LARGE SCALE GENOMIC DNA]</scope>
    <source>
        <strain evidence="2">CGMCC 4.3506</strain>
    </source>
</reference>